<dbReference type="InterPro" id="IPR050248">
    <property type="entry name" value="Polysacc_deacetylase_ArnD"/>
</dbReference>
<feature type="domain" description="NodB homology" evidence="3">
    <location>
        <begin position="17"/>
        <end position="133"/>
    </location>
</feature>
<dbReference type="AlphaFoldDB" id="Q7UU02"/>
<dbReference type="EMBL" id="BX294139">
    <property type="protein sequence ID" value="CAD73282.1"/>
    <property type="molecule type" value="Genomic_DNA"/>
</dbReference>
<dbReference type="InParanoid" id="Q7UU02"/>
<dbReference type="eggNOG" id="COG0726">
    <property type="taxonomic scope" value="Bacteria"/>
</dbReference>
<dbReference type="HOGENOM" id="CLU_1155906_0_0_0"/>
<dbReference type="GO" id="GO:0046872">
    <property type="term" value="F:metal ion binding"/>
    <property type="evidence" value="ECO:0007669"/>
    <property type="project" value="UniProtKB-KW"/>
</dbReference>
<dbReference type="PANTHER" id="PTHR10587">
    <property type="entry name" value="GLYCOSYL TRANSFERASE-RELATED"/>
    <property type="match status" value="1"/>
</dbReference>
<name>Q7UU02_RHOBA</name>
<gene>
    <name evidence="4" type="ordered locus">RB3593</name>
</gene>
<dbReference type="PATRIC" id="fig|243090.15.peg.1665"/>
<evidence type="ECO:0000256" key="2">
    <source>
        <dbReference type="ARBA" id="ARBA00022801"/>
    </source>
</evidence>
<dbReference type="InterPro" id="IPR002509">
    <property type="entry name" value="NODB_dom"/>
</dbReference>
<dbReference type="CDD" id="cd10967">
    <property type="entry name" value="CE4_GLA_like_6s"/>
    <property type="match status" value="1"/>
</dbReference>
<dbReference type="Gene3D" id="3.20.20.370">
    <property type="entry name" value="Glycoside hydrolase/deacetylase"/>
    <property type="match status" value="1"/>
</dbReference>
<dbReference type="KEGG" id="rba:RB3593"/>
<dbReference type="GO" id="GO:0016810">
    <property type="term" value="F:hydrolase activity, acting on carbon-nitrogen (but not peptide) bonds"/>
    <property type="evidence" value="ECO:0007669"/>
    <property type="project" value="InterPro"/>
</dbReference>
<keyword evidence="1" id="KW-0479">Metal-binding</keyword>
<evidence type="ECO:0000256" key="1">
    <source>
        <dbReference type="ARBA" id="ARBA00022723"/>
    </source>
</evidence>
<dbReference type="SUPFAM" id="SSF88713">
    <property type="entry name" value="Glycoside hydrolase/deacetylase"/>
    <property type="match status" value="1"/>
</dbReference>
<sequence length="275" mass="31107">MPTTMPPNPNSPMTPNRCVVTTSWDDGHPLDHRLADLLVRYDLAATFYIPRKSQLETLPEEKIRELSQRFEIGAHTMDHLALTTLPDVEAERQIHDSGVWVADVTGRPCKMFCPPLGKFQREHVNAIARHGFTGYRTVELLRCDPPKRRVRGDYVRGDKGWELSSMTTSVQAHPHPRSAYLRNAMKRAAWGPFQRAWKLSGKTTWVGMAEMMLQEAVRTGGVFHLWGHSWEIEANDQWQNLEKVFETLANAVQSGNAVTATNGEICSCENPASLF</sequence>
<dbReference type="Proteomes" id="UP000001025">
    <property type="component" value="Chromosome"/>
</dbReference>
<keyword evidence="2" id="KW-0378">Hydrolase</keyword>
<proteinExistence type="predicted"/>
<dbReference type="Pfam" id="PF01522">
    <property type="entry name" value="Polysacc_deac_1"/>
    <property type="match status" value="1"/>
</dbReference>
<evidence type="ECO:0000313" key="5">
    <source>
        <dbReference type="Proteomes" id="UP000001025"/>
    </source>
</evidence>
<evidence type="ECO:0000313" key="4">
    <source>
        <dbReference type="EMBL" id="CAD73282.1"/>
    </source>
</evidence>
<keyword evidence="5" id="KW-1185">Reference proteome</keyword>
<dbReference type="GO" id="GO:0005975">
    <property type="term" value="P:carbohydrate metabolic process"/>
    <property type="evidence" value="ECO:0007669"/>
    <property type="project" value="InterPro"/>
</dbReference>
<reference evidence="4 5" key="1">
    <citation type="journal article" date="2003" name="Proc. Natl. Acad. Sci. U.S.A.">
        <title>Complete genome sequence of the marine planctomycete Pirellula sp. strain 1.</title>
        <authorList>
            <person name="Gloeckner F.O."/>
            <person name="Kube M."/>
            <person name="Bauer M."/>
            <person name="Teeling H."/>
            <person name="Lombardot T."/>
            <person name="Ludwig W."/>
            <person name="Gade D."/>
            <person name="Beck A."/>
            <person name="Borzym K."/>
            <person name="Heitmann K."/>
            <person name="Rabus R."/>
            <person name="Schlesner H."/>
            <person name="Amann R."/>
            <person name="Reinhardt R."/>
        </authorList>
    </citation>
    <scope>NUCLEOTIDE SEQUENCE [LARGE SCALE GENOMIC DNA]</scope>
    <source>
        <strain evidence="5">DSM 10527 / NCIMB 13988 / SH1</strain>
    </source>
</reference>
<organism evidence="4 5">
    <name type="scientific">Rhodopirellula baltica (strain DSM 10527 / NCIMB 13988 / SH1)</name>
    <dbReference type="NCBI Taxonomy" id="243090"/>
    <lineage>
        <taxon>Bacteria</taxon>
        <taxon>Pseudomonadati</taxon>
        <taxon>Planctomycetota</taxon>
        <taxon>Planctomycetia</taxon>
        <taxon>Pirellulales</taxon>
        <taxon>Pirellulaceae</taxon>
        <taxon>Rhodopirellula</taxon>
    </lineage>
</organism>
<protein>
    <submittedName>
        <fullName evidence="4">Probable endo-1,4-beta-xylanase homolog yjeA</fullName>
    </submittedName>
</protein>
<dbReference type="EnsemblBacteria" id="CAD73282">
    <property type="protein sequence ID" value="CAD73282"/>
    <property type="gene ID" value="RB3593"/>
</dbReference>
<dbReference type="PANTHER" id="PTHR10587:SF133">
    <property type="entry name" value="CHITIN DEACETYLASE 1-RELATED"/>
    <property type="match status" value="1"/>
</dbReference>
<dbReference type="OrthoDB" id="9812065at2"/>
<dbReference type="STRING" id="243090.RB3593"/>
<accession>Q7UU02</accession>
<evidence type="ECO:0000259" key="3">
    <source>
        <dbReference type="Pfam" id="PF01522"/>
    </source>
</evidence>
<dbReference type="InterPro" id="IPR011330">
    <property type="entry name" value="Glyco_hydro/deAcase_b/a-brl"/>
</dbReference>